<dbReference type="EMBL" id="BGPR01002397">
    <property type="protein sequence ID" value="GBM72746.1"/>
    <property type="molecule type" value="Genomic_DNA"/>
</dbReference>
<dbReference type="Proteomes" id="UP000499080">
    <property type="component" value="Unassembled WGS sequence"/>
</dbReference>
<keyword evidence="2" id="KW-1185">Reference proteome</keyword>
<evidence type="ECO:0000313" key="1">
    <source>
        <dbReference type="EMBL" id="GBM72746.1"/>
    </source>
</evidence>
<dbReference type="AlphaFoldDB" id="A0A4Y2I6J3"/>
<comment type="caution">
    <text evidence="1">The sequence shown here is derived from an EMBL/GenBank/DDBJ whole genome shotgun (WGS) entry which is preliminary data.</text>
</comment>
<proteinExistence type="predicted"/>
<sequence>MKNEAGIISSDRLTVYTTTKSARRECFTCIGCGDLLKSRRKQPECCCDVRSIFNDPERGRSRTKPRFFLSSRVPLFNCFWVGRKSSCGGRWGHSYTWESTADTKAIDGNFGNRRSLLDLSDSSLFLFPVLSRDPSKEWRA</sequence>
<gene>
    <name evidence="1" type="ORF">AVEN_162528_1</name>
</gene>
<reference evidence="1 2" key="1">
    <citation type="journal article" date="2019" name="Sci. Rep.">
        <title>Orb-weaving spider Araneus ventricosus genome elucidates the spidroin gene catalogue.</title>
        <authorList>
            <person name="Kono N."/>
            <person name="Nakamura H."/>
            <person name="Ohtoshi R."/>
            <person name="Moran D.A.P."/>
            <person name="Shinohara A."/>
            <person name="Yoshida Y."/>
            <person name="Fujiwara M."/>
            <person name="Mori M."/>
            <person name="Tomita M."/>
            <person name="Arakawa K."/>
        </authorList>
    </citation>
    <scope>NUCLEOTIDE SEQUENCE [LARGE SCALE GENOMIC DNA]</scope>
</reference>
<accession>A0A4Y2I6J3</accession>
<protein>
    <submittedName>
        <fullName evidence="1">Uncharacterized protein</fullName>
    </submittedName>
</protein>
<organism evidence="1 2">
    <name type="scientific">Araneus ventricosus</name>
    <name type="common">Orbweaver spider</name>
    <name type="synonym">Epeira ventricosa</name>
    <dbReference type="NCBI Taxonomy" id="182803"/>
    <lineage>
        <taxon>Eukaryota</taxon>
        <taxon>Metazoa</taxon>
        <taxon>Ecdysozoa</taxon>
        <taxon>Arthropoda</taxon>
        <taxon>Chelicerata</taxon>
        <taxon>Arachnida</taxon>
        <taxon>Araneae</taxon>
        <taxon>Araneomorphae</taxon>
        <taxon>Entelegynae</taxon>
        <taxon>Araneoidea</taxon>
        <taxon>Araneidae</taxon>
        <taxon>Araneus</taxon>
    </lineage>
</organism>
<evidence type="ECO:0000313" key="2">
    <source>
        <dbReference type="Proteomes" id="UP000499080"/>
    </source>
</evidence>
<name>A0A4Y2I6J3_ARAVE</name>